<feature type="compositionally biased region" description="Basic and acidic residues" evidence="3">
    <location>
        <begin position="1"/>
        <end position="17"/>
    </location>
</feature>
<protein>
    <submittedName>
        <fullName evidence="4">Uncharacterized protein</fullName>
    </submittedName>
</protein>
<keyword evidence="2" id="KW-0131">Cell cycle</keyword>
<dbReference type="EMBL" id="CP097510">
    <property type="protein sequence ID" value="URE23799.1"/>
    <property type="molecule type" value="Genomic_DNA"/>
</dbReference>
<gene>
    <name evidence="4" type="ORF">MUK42_35265</name>
</gene>
<sequence>MNKEEGKLEQEEAKQSKCDAGAAAAAADDDDDGYLTPTSPRHKIPVPLECPAAPRKPPPRLYLKRKMRSTGQVNRERETDFDHLSWELDEFAPVAKKTKAEAAGAK</sequence>
<dbReference type="GO" id="GO:0004860">
    <property type="term" value="F:protein kinase inhibitor activity"/>
    <property type="evidence" value="ECO:0007669"/>
    <property type="project" value="UniProtKB-KW"/>
</dbReference>
<evidence type="ECO:0000313" key="4">
    <source>
        <dbReference type="EMBL" id="URE23799.1"/>
    </source>
</evidence>
<dbReference type="GO" id="GO:0032875">
    <property type="term" value="P:regulation of DNA endoreduplication"/>
    <property type="evidence" value="ECO:0007669"/>
    <property type="project" value="InterPro"/>
</dbReference>
<dbReference type="AlphaFoldDB" id="A0A9E7H529"/>
<dbReference type="InterPro" id="IPR040389">
    <property type="entry name" value="SMR"/>
</dbReference>
<dbReference type="PANTHER" id="PTHR33142:SF65">
    <property type="entry name" value="CYCLIN-DEPENDENT PROTEIN KINASE INHIBITOR SMR2-LIKE"/>
    <property type="match status" value="1"/>
</dbReference>
<evidence type="ECO:0000256" key="1">
    <source>
        <dbReference type="ARBA" id="ARBA00023013"/>
    </source>
</evidence>
<dbReference type="PANTHER" id="PTHR33142">
    <property type="entry name" value="CYCLIN-DEPENDENT PROTEIN KINASE INHIBITOR SMR13"/>
    <property type="match status" value="1"/>
</dbReference>
<reference evidence="4" key="1">
    <citation type="submission" date="2022-05" db="EMBL/GenBank/DDBJ databases">
        <title>The Musa troglodytarum L. genome provides insights into the mechanism of non-climacteric behaviour and enrichment of carotenoids.</title>
        <authorList>
            <person name="Wang J."/>
        </authorList>
    </citation>
    <scope>NUCLEOTIDE SEQUENCE</scope>
    <source>
        <tissue evidence="4">Leaf</tissue>
    </source>
</reference>
<evidence type="ECO:0000256" key="2">
    <source>
        <dbReference type="ARBA" id="ARBA00023306"/>
    </source>
</evidence>
<organism evidence="4 5">
    <name type="scientific">Musa troglodytarum</name>
    <name type="common">fe'i banana</name>
    <dbReference type="NCBI Taxonomy" id="320322"/>
    <lineage>
        <taxon>Eukaryota</taxon>
        <taxon>Viridiplantae</taxon>
        <taxon>Streptophyta</taxon>
        <taxon>Embryophyta</taxon>
        <taxon>Tracheophyta</taxon>
        <taxon>Spermatophyta</taxon>
        <taxon>Magnoliopsida</taxon>
        <taxon>Liliopsida</taxon>
        <taxon>Zingiberales</taxon>
        <taxon>Musaceae</taxon>
        <taxon>Musa</taxon>
    </lineage>
</organism>
<keyword evidence="5" id="KW-1185">Reference proteome</keyword>
<feature type="region of interest" description="Disordered" evidence="3">
    <location>
        <begin position="1"/>
        <end position="60"/>
    </location>
</feature>
<accession>A0A9E7H529</accession>
<proteinExistence type="predicted"/>
<dbReference type="GO" id="GO:0005634">
    <property type="term" value="C:nucleus"/>
    <property type="evidence" value="ECO:0007669"/>
    <property type="project" value="TreeGrafter"/>
</dbReference>
<evidence type="ECO:0000313" key="5">
    <source>
        <dbReference type="Proteomes" id="UP001055439"/>
    </source>
</evidence>
<name>A0A9E7H529_9LILI</name>
<dbReference type="Proteomes" id="UP001055439">
    <property type="component" value="Chromosome 8"/>
</dbReference>
<keyword evidence="1" id="KW-0649">Protein kinase inhibitor</keyword>
<evidence type="ECO:0000256" key="3">
    <source>
        <dbReference type="SAM" id="MobiDB-lite"/>
    </source>
</evidence>